<gene>
    <name evidence="1" type="ORF">SAMN05421773_11036</name>
</gene>
<evidence type="ECO:0000313" key="2">
    <source>
        <dbReference type="Proteomes" id="UP000199207"/>
    </source>
</evidence>
<proteinExistence type="predicted"/>
<dbReference type="AlphaFoldDB" id="A0A1I1PTF9"/>
<accession>A0A1I1PTF9</accession>
<name>A0A1I1PTF9_9ACTN</name>
<protein>
    <submittedName>
        <fullName evidence="1">Uncharacterized protein</fullName>
    </submittedName>
</protein>
<keyword evidence="2" id="KW-1185">Reference proteome</keyword>
<organism evidence="1 2">
    <name type="scientific">Streptomyces aidingensis</name>
    <dbReference type="NCBI Taxonomy" id="910347"/>
    <lineage>
        <taxon>Bacteria</taxon>
        <taxon>Bacillati</taxon>
        <taxon>Actinomycetota</taxon>
        <taxon>Actinomycetes</taxon>
        <taxon>Kitasatosporales</taxon>
        <taxon>Streptomycetaceae</taxon>
        <taxon>Streptomyces</taxon>
    </lineage>
</organism>
<sequence>MTPDEARAQVRYSCPSACDFEAVRGEDGAVLGYTYARTGRPDTDFGWVTAGGQVAAAGDWYRSQAEEVLRLAAGGAA</sequence>
<dbReference type="RefSeq" id="WP_093839883.1">
    <property type="nucleotide sequence ID" value="NZ_FOLM01000010.1"/>
</dbReference>
<dbReference type="EMBL" id="FOLM01000010">
    <property type="protein sequence ID" value="SFD13045.1"/>
    <property type="molecule type" value="Genomic_DNA"/>
</dbReference>
<dbReference type="Proteomes" id="UP000199207">
    <property type="component" value="Unassembled WGS sequence"/>
</dbReference>
<reference evidence="1 2" key="1">
    <citation type="submission" date="2016-10" db="EMBL/GenBank/DDBJ databases">
        <authorList>
            <person name="de Groot N.N."/>
        </authorList>
    </citation>
    <scope>NUCLEOTIDE SEQUENCE [LARGE SCALE GENOMIC DNA]</scope>
    <source>
        <strain evidence="1 2">CGMCC 4.5739</strain>
    </source>
</reference>
<dbReference type="STRING" id="910347.SAMN05421773_11036"/>
<evidence type="ECO:0000313" key="1">
    <source>
        <dbReference type="EMBL" id="SFD13045.1"/>
    </source>
</evidence>